<feature type="domain" description="RNA polymerase sigma factor 70 region 4 type 2" evidence="6">
    <location>
        <begin position="179"/>
        <end position="224"/>
    </location>
</feature>
<dbReference type="InterPro" id="IPR013325">
    <property type="entry name" value="RNA_pol_sigma_r2"/>
</dbReference>
<dbReference type="InterPro" id="IPR013324">
    <property type="entry name" value="RNA_pol_sigma_r3/r4-like"/>
</dbReference>
<evidence type="ECO:0000256" key="4">
    <source>
        <dbReference type="ARBA" id="ARBA00023163"/>
    </source>
</evidence>
<dbReference type="SUPFAM" id="SSF88659">
    <property type="entry name" value="Sigma3 and sigma4 domains of RNA polymerase sigma factors"/>
    <property type="match status" value="1"/>
</dbReference>
<reference evidence="7" key="1">
    <citation type="submission" date="2019-03" db="EMBL/GenBank/DDBJ databases">
        <title>Lake Tanganyika Metagenome-Assembled Genomes (MAGs).</title>
        <authorList>
            <person name="Tran P."/>
        </authorList>
    </citation>
    <scope>NUCLEOTIDE SEQUENCE</scope>
    <source>
        <strain evidence="7">K_DeepCast_150m_m2_040</strain>
    </source>
</reference>
<feature type="region of interest" description="Disordered" evidence="5">
    <location>
        <begin position="117"/>
        <end position="144"/>
    </location>
</feature>
<dbReference type="InterPro" id="IPR036388">
    <property type="entry name" value="WH-like_DNA-bd_sf"/>
</dbReference>
<evidence type="ECO:0000256" key="3">
    <source>
        <dbReference type="ARBA" id="ARBA00023082"/>
    </source>
</evidence>
<evidence type="ECO:0000313" key="7">
    <source>
        <dbReference type="EMBL" id="MBM3331721.1"/>
    </source>
</evidence>
<dbReference type="PANTHER" id="PTHR43133:SF46">
    <property type="entry name" value="RNA POLYMERASE SIGMA-70 FACTOR ECF SUBFAMILY"/>
    <property type="match status" value="1"/>
</dbReference>
<feature type="compositionally biased region" description="Acidic residues" evidence="5">
    <location>
        <begin position="123"/>
        <end position="137"/>
    </location>
</feature>
<dbReference type="GO" id="GO:0006352">
    <property type="term" value="P:DNA-templated transcription initiation"/>
    <property type="evidence" value="ECO:0007669"/>
    <property type="project" value="InterPro"/>
</dbReference>
<dbReference type="GO" id="GO:0003677">
    <property type="term" value="F:DNA binding"/>
    <property type="evidence" value="ECO:0007669"/>
    <property type="project" value="InterPro"/>
</dbReference>
<keyword evidence="3" id="KW-0731">Sigma factor</keyword>
<comment type="caution">
    <text evidence="7">The sequence shown here is derived from an EMBL/GenBank/DDBJ whole genome shotgun (WGS) entry which is preliminary data.</text>
</comment>
<dbReference type="Gene3D" id="1.10.1740.10">
    <property type="match status" value="1"/>
</dbReference>
<evidence type="ECO:0000256" key="5">
    <source>
        <dbReference type="SAM" id="MobiDB-lite"/>
    </source>
</evidence>
<gene>
    <name evidence="7" type="ORF">FJY68_07725</name>
</gene>
<sequence length="235" mass="26665">MRSEMTSLKEEQVIESETEKPRGPCRPGDPDGKSVTRMLAGHTAAEELDRKYRGGLLDHAAQALHSLERARRVVEDSLADAFNNIGTFRGQSTFFTWLYCIFKNRLLREQRTRAVAARREVDFESETTADSADPDEPDASRPNETGWLDQIEQSVFTGRQHTPEKDHEARERLREVAKDIHELLPPQTREVFQHILAGFSFGEIAQVLGTSEANVRGHVMRGRAVLKEKRDGRKA</sequence>
<dbReference type="Gene3D" id="1.10.10.10">
    <property type="entry name" value="Winged helix-like DNA-binding domain superfamily/Winged helix DNA-binding domain"/>
    <property type="match status" value="1"/>
</dbReference>
<keyword evidence="4" id="KW-0804">Transcription</keyword>
<protein>
    <submittedName>
        <fullName evidence="7">Sigma-70 family RNA polymerase sigma factor</fullName>
    </submittedName>
</protein>
<feature type="region of interest" description="Disordered" evidence="5">
    <location>
        <begin position="1"/>
        <end position="32"/>
    </location>
</feature>
<dbReference type="AlphaFoldDB" id="A0A938BQ16"/>
<keyword evidence="2" id="KW-0805">Transcription regulation</keyword>
<evidence type="ECO:0000313" key="8">
    <source>
        <dbReference type="Proteomes" id="UP000779900"/>
    </source>
</evidence>
<dbReference type="Pfam" id="PF08281">
    <property type="entry name" value="Sigma70_r4_2"/>
    <property type="match status" value="1"/>
</dbReference>
<dbReference type="Proteomes" id="UP000779900">
    <property type="component" value="Unassembled WGS sequence"/>
</dbReference>
<evidence type="ECO:0000256" key="1">
    <source>
        <dbReference type="ARBA" id="ARBA00010641"/>
    </source>
</evidence>
<dbReference type="NCBIfam" id="TIGR02937">
    <property type="entry name" value="sigma70-ECF"/>
    <property type="match status" value="1"/>
</dbReference>
<comment type="similarity">
    <text evidence="1">Belongs to the sigma-70 factor family. ECF subfamily.</text>
</comment>
<name>A0A938BQ16_UNCW3</name>
<dbReference type="GO" id="GO:0016987">
    <property type="term" value="F:sigma factor activity"/>
    <property type="evidence" value="ECO:0007669"/>
    <property type="project" value="UniProtKB-KW"/>
</dbReference>
<organism evidence="7 8">
    <name type="scientific">candidate division WOR-3 bacterium</name>
    <dbReference type="NCBI Taxonomy" id="2052148"/>
    <lineage>
        <taxon>Bacteria</taxon>
        <taxon>Bacteria division WOR-3</taxon>
    </lineage>
</organism>
<dbReference type="InterPro" id="IPR013249">
    <property type="entry name" value="RNA_pol_sigma70_r4_t2"/>
</dbReference>
<evidence type="ECO:0000259" key="6">
    <source>
        <dbReference type="Pfam" id="PF08281"/>
    </source>
</evidence>
<evidence type="ECO:0000256" key="2">
    <source>
        <dbReference type="ARBA" id="ARBA00023015"/>
    </source>
</evidence>
<dbReference type="SUPFAM" id="SSF88946">
    <property type="entry name" value="Sigma2 domain of RNA polymerase sigma factors"/>
    <property type="match status" value="1"/>
</dbReference>
<proteinExistence type="inferred from homology"/>
<dbReference type="InterPro" id="IPR039425">
    <property type="entry name" value="RNA_pol_sigma-70-like"/>
</dbReference>
<dbReference type="PANTHER" id="PTHR43133">
    <property type="entry name" value="RNA POLYMERASE ECF-TYPE SIGMA FACTO"/>
    <property type="match status" value="1"/>
</dbReference>
<dbReference type="InterPro" id="IPR014284">
    <property type="entry name" value="RNA_pol_sigma-70_dom"/>
</dbReference>
<dbReference type="EMBL" id="VGIR01000041">
    <property type="protein sequence ID" value="MBM3331721.1"/>
    <property type="molecule type" value="Genomic_DNA"/>
</dbReference>
<accession>A0A938BQ16</accession>